<dbReference type="SUPFAM" id="SSF47616">
    <property type="entry name" value="GST C-terminal domain-like"/>
    <property type="match status" value="1"/>
</dbReference>
<accession>A0A6H0XTW4</accession>
<evidence type="ECO:0000256" key="3">
    <source>
        <dbReference type="ARBA" id="ARBA00022448"/>
    </source>
</evidence>
<keyword evidence="3" id="KW-0813">Transport</keyword>
<gene>
    <name evidence="10" type="ORF">AMS68_003602</name>
</gene>
<feature type="domain" description="Mitochondrial outer membrane transport complex Sam37/metaxin N-terminal" evidence="8">
    <location>
        <begin position="21"/>
        <end position="135"/>
    </location>
</feature>
<sequence length="425" mass="45946">MPRVLHVLGAAFGLPSIDAECTAAITVLSLRFGNDQKEWSIQSTHASPSTLPLLIDGDQSISGFSSIYAHLQDGRLSRQLDADAVATTALIQARAPVLIAAYLYLSYENYSTTTRPAFTPILPLYARFLIPGALRSAAKESTKQLGIASLDIEALDDRHGSSEQKLGGAESTFETSSKERASLLLPKVKTVRSLLAQKPESMAAFKLQNLADAFLEPLQDLLGQQEFLSGESEPTEVDCLAYAYLALMLKPNVPQPWLSKIIHQRYSSLATYVKRFETRLSLGSAAQVNATLPWTAPADASMQGVLNDFASVLAEHTGATRLTAVVSAKDIRRPFWSRHLPAILLTAGSVLVAGASWALLPILTSARGNPIQIFGGRQDLSHLSNALAGLSFSLPRHDSQPHIETDNEAPARWVSKLSLEPAIID</sequence>
<dbReference type="AlphaFoldDB" id="A0A6H0XTW4"/>
<dbReference type="Pfam" id="PF10568">
    <property type="entry name" value="Tom37"/>
    <property type="match status" value="1"/>
</dbReference>
<dbReference type="GO" id="GO:0007005">
    <property type="term" value="P:mitochondrion organization"/>
    <property type="evidence" value="ECO:0007669"/>
    <property type="project" value="TreeGrafter"/>
</dbReference>
<evidence type="ECO:0000256" key="1">
    <source>
        <dbReference type="ARBA" id="ARBA00004294"/>
    </source>
</evidence>
<evidence type="ECO:0000256" key="7">
    <source>
        <dbReference type="ARBA" id="ARBA00023136"/>
    </source>
</evidence>
<dbReference type="Pfam" id="PF17171">
    <property type="entry name" value="GST_C_6"/>
    <property type="match status" value="1"/>
</dbReference>
<evidence type="ECO:0000259" key="8">
    <source>
        <dbReference type="Pfam" id="PF10568"/>
    </source>
</evidence>
<evidence type="ECO:0000256" key="4">
    <source>
        <dbReference type="ARBA" id="ARBA00022787"/>
    </source>
</evidence>
<dbReference type="GO" id="GO:0001401">
    <property type="term" value="C:SAM complex"/>
    <property type="evidence" value="ECO:0007669"/>
    <property type="project" value="InterPro"/>
</dbReference>
<evidence type="ECO:0000259" key="9">
    <source>
        <dbReference type="Pfam" id="PF17171"/>
    </source>
</evidence>
<comment type="subcellular location">
    <subcellularLocation>
        <location evidence="1">Mitochondrion outer membrane</location>
    </subcellularLocation>
</comment>
<name>A0A6H0XTW4_9PEZI</name>
<dbReference type="Proteomes" id="UP000503462">
    <property type="component" value="Chromosome 2"/>
</dbReference>
<keyword evidence="5" id="KW-0653">Protein transport</keyword>
<evidence type="ECO:0000256" key="5">
    <source>
        <dbReference type="ARBA" id="ARBA00022927"/>
    </source>
</evidence>
<evidence type="ECO:0008006" key="12">
    <source>
        <dbReference type="Google" id="ProtNLM"/>
    </source>
</evidence>
<evidence type="ECO:0000256" key="6">
    <source>
        <dbReference type="ARBA" id="ARBA00023128"/>
    </source>
</evidence>
<comment type="similarity">
    <text evidence="2">Belongs to the metaxin family.</text>
</comment>
<dbReference type="PANTHER" id="PTHR12289:SF41">
    <property type="entry name" value="FAILED AXON CONNECTIONS-RELATED"/>
    <property type="match status" value="1"/>
</dbReference>
<keyword evidence="7" id="KW-0472">Membrane</keyword>
<proteinExistence type="inferred from homology"/>
<evidence type="ECO:0000256" key="2">
    <source>
        <dbReference type="ARBA" id="ARBA00009170"/>
    </source>
</evidence>
<keyword evidence="4" id="KW-1000">Mitochondrion outer membrane</keyword>
<evidence type="ECO:0000313" key="11">
    <source>
        <dbReference type="Proteomes" id="UP000503462"/>
    </source>
</evidence>
<dbReference type="InterPro" id="IPR036282">
    <property type="entry name" value="Glutathione-S-Trfase_C_sf"/>
</dbReference>
<dbReference type="InterPro" id="IPR033468">
    <property type="entry name" value="Metaxin_GST"/>
</dbReference>
<dbReference type="PANTHER" id="PTHR12289">
    <property type="entry name" value="METAXIN RELATED"/>
    <property type="match status" value="1"/>
</dbReference>
<dbReference type="InterPro" id="IPR050931">
    <property type="entry name" value="Mito_Protein_Transport_Metaxin"/>
</dbReference>
<dbReference type="EMBL" id="CP051140">
    <property type="protein sequence ID" value="QIW98084.1"/>
    <property type="molecule type" value="Genomic_DNA"/>
</dbReference>
<keyword evidence="6" id="KW-0496">Mitochondrion</keyword>
<keyword evidence="11" id="KW-1185">Reference proteome</keyword>
<dbReference type="OrthoDB" id="5835136at2759"/>
<evidence type="ECO:0000313" key="10">
    <source>
        <dbReference type="EMBL" id="QIW98084.1"/>
    </source>
</evidence>
<reference evidence="10 11" key="1">
    <citation type="journal article" date="2016" name="Sci. Rep.">
        <title>Peltaster fructicola genome reveals evolution from an invasive phytopathogen to an ectophytic parasite.</title>
        <authorList>
            <person name="Xu C."/>
            <person name="Chen H."/>
            <person name="Gleason M.L."/>
            <person name="Xu J.R."/>
            <person name="Liu H."/>
            <person name="Zhang R."/>
            <person name="Sun G."/>
        </authorList>
    </citation>
    <scope>NUCLEOTIDE SEQUENCE [LARGE SCALE GENOMIC DNA]</scope>
    <source>
        <strain evidence="10 11">LNHT1506</strain>
    </source>
</reference>
<organism evidence="10 11">
    <name type="scientific">Peltaster fructicola</name>
    <dbReference type="NCBI Taxonomy" id="286661"/>
    <lineage>
        <taxon>Eukaryota</taxon>
        <taxon>Fungi</taxon>
        <taxon>Dikarya</taxon>
        <taxon>Ascomycota</taxon>
        <taxon>Pezizomycotina</taxon>
        <taxon>Dothideomycetes</taxon>
        <taxon>Dothideomycetes incertae sedis</taxon>
        <taxon>Peltaster</taxon>
    </lineage>
</organism>
<feature type="domain" description="Metaxin glutathione S-transferase" evidence="9">
    <location>
        <begin position="214"/>
        <end position="275"/>
    </location>
</feature>
<protein>
    <recommendedName>
        <fullName evidence="12">Mitochondrial outer membrane transport complex Sam37/metaxin N-terminal domain-containing protein</fullName>
    </recommendedName>
</protein>
<dbReference type="GO" id="GO:0015031">
    <property type="term" value="P:protein transport"/>
    <property type="evidence" value="ECO:0007669"/>
    <property type="project" value="UniProtKB-KW"/>
</dbReference>
<dbReference type="InterPro" id="IPR019564">
    <property type="entry name" value="Sam37/metaxin_N"/>
</dbReference>